<dbReference type="EMBL" id="JPKY01000066">
    <property type="protein sequence ID" value="KFH43554.1"/>
    <property type="molecule type" value="Genomic_DNA"/>
</dbReference>
<keyword evidence="1" id="KW-0808">Transferase</keyword>
<dbReference type="HOGENOM" id="CLU_001366_0_2_1"/>
<keyword evidence="1 4" id="KW-0696">RNA-directed RNA polymerase</keyword>
<dbReference type="PANTHER" id="PTHR23079:SF55">
    <property type="entry name" value="RNA-DIRECTED RNA POLYMERASE"/>
    <property type="match status" value="1"/>
</dbReference>
<dbReference type="STRING" id="857340.A0A086T2H2"/>
<evidence type="ECO:0000259" key="3">
    <source>
        <dbReference type="Pfam" id="PF05183"/>
    </source>
</evidence>
<protein>
    <recommendedName>
        <fullName evidence="1">RNA-dependent RNA polymerase</fullName>
        <ecNumber evidence="1">2.7.7.48</ecNumber>
    </recommendedName>
</protein>
<organism evidence="4 5">
    <name type="scientific">Hapsidospora chrysogenum (strain ATCC 11550 / CBS 779.69 / DSM 880 / IAM 14645 / JCM 23072 / IMI 49137)</name>
    <name type="common">Acremonium chrysogenum</name>
    <dbReference type="NCBI Taxonomy" id="857340"/>
    <lineage>
        <taxon>Eukaryota</taxon>
        <taxon>Fungi</taxon>
        <taxon>Dikarya</taxon>
        <taxon>Ascomycota</taxon>
        <taxon>Pezizomycotina</taxon>
        <taxon>Sordariomycetes</taxon>
        <taxon>Hypocreomycetidae</taxon>
        <taxon>Hypocreales</taxon>
        <taxon>Bionectriaceae</taxon>
        <taxon>Hapsidospora</taxon>
    </lineage>
</organism>
<name>A0A086T2H2_HAPC1</name>
<evidence type="ECO:0000313" key="4">
    <source>
        <dbReference type="EMBL" id="KFH43554.1"/>
    </source>
</evidence>
<proteinExistence type="inferred from homology"/>
<feature type="region of interest" description="Disordered" evidence="2">
    <location>
        <begin position="1205"/>
        <end position="1254"/>
    </location>
</feature>
<evidence type="ECO:0000256" key="2">
    <source>
        <dbReference type="SAM" id="MobiDB-lite"/>
    </source>
</evidence>
<reference evidence="5" key="1">
    <citation type="journal article" date="2014" name="Genome Announc.">
        <title>Genome sequence and annotation of Acremonium chrysogenum, producer of the beta-lactam antibiotic cephalosporin C.</title>
        <authorList>
            <person name="Terfehr D."/>
            <person name="Dahlmann T.A."/>
            <person name="Specht T."/>
            <person name="Zadra I."/>
            <person name="Kuernsteiner H."/>
            <person name="Kueck U."/>
        </authorList>
    </citation>
    <scope>NUCLEOTIDE SEQUENCE [LARGE SCALE GENOMIC DNA]</scope>
    <source>
        <strain evidence="5">ATCC 11550 / CBS 779.69 / DSM 880 / IAM 14645 / JCM 23072 / IMI 49137</strain>
    </source>
</reference>
<sequence>MPTMSAPMPLPNEFGRPPSPEDAQQSWKNRASIIIKLERLPPDTEVAHLWQWFSKEGDLAWIEIFDSHSRRKSSNHTLTAKMRFEPPPKRNFWAGGRYVVDHPDRQRFPSGLHIYVNAPRNPSEHVEQSYPLQIKLPLRSIDFGVRIGENEMRSMKTVLPIKGHDLSLELNTRAKTLNAYFWIPSRSEVGNEIRPFKIKVDVGQLKTVYRTSLDNDHYALVVSLLLPPQYFFKNRDVRDTMSTDLKIWSSQDTWNRATHVAENLETPSKYPIALHNEVPDPEYMEIGRWTTFRFVVEDSDMEGTEASALIKQLRYALEDLNVSYEDTRNFVVSPGVKSVVRTRLDHPPISPLGGALALMQSASQLIHLEFPVRYQLEVCLSRGVLNEHALSADFLLRLADMTPTKARLRLEYLADQEVELRNPMTLFTDPDAEAYYPNTRLPHYCALMRKATITPTTIRFNTPVAETSNRVLRRYNLLQDRFLRVQFLEESENGRIGVYKEQNKAIYERLRRAMYQGIQVGDRRYEFLAFGNSQLRECGAYFFCPTNNTSCNDIRNWMGQFDHIKVVAKYAARLGQCFSTTREIKGIHVPRIREIPDINHNGYCFSDGVGIISSFLARIVIEEMDLDILDEPSAFQFRMGGCKGVLTVWPQAKGMEVLIRQSQEKFKAEFNGLEIIRCAKSATATLNRQTITILECLGVPALAFTRILDCQLRRFEDAMSNRSVAIELLTQLVDENQVTLVIAELLRANFVGDNNEGEPFVASIRRLWKSWSLKLLKEKARIQVDESAFVLGCVDETGSLRGHCAATEGSEKHDVNKLPQIFLQLSDPRTHGKTKIIQGVCIVGRNPSLHPGDIRVVQSVDEPKLHHLKDVVVFPSTGDRPVPNMLSGGDLDGDDFFIIWDKSLIPPGWNYPPMGYLGSAPKELEHDVTVNDVKDFFVSYVQNDVLPLVATAHLGFADEYGPKSHRCLQLARLHSQAVDFPKTGEPVKLDSRMQPQKWPHFMEKKNSYTSKKVLGQIYDKVRHHSAEFQPDWHDKFDQRIIRRFELDTETLKAARRIKSQYDTAVRRVLAQHNVATEFELWTGFAMSRPPVGSDYKRQEQLGREYESLKQRFREMCYEAAGGRNPDKIDPFVAAMYKVTEEQVKIALFEHDQGPVNDEGKIVDARPLRAGFMPLVTFPWIFHWVMIRIAQGDGYHGKDSIMAQARRHGQPLNSRSAEESSVRSEKDSVVDGTKVDDTNKEDGSPRPECHARLENSTAAYDNIRLEDSAELENGGWHSGMHDGLASEGLTIAADAPAVEGDEPSLMDRLIQLEMGG</sequence>
<dbReference type="Proteomes" id="UP000029964">
    <property type="component" value="Unassembled WGS sequence"/>
</dbReference>
<dbReference type="OrthoDB" id="6513042at2759"/>
<dbReference type="GO" id="GO:0031380">
    <property type="term" value="C:nuclear RNA-directed RNA polymerase complex"/>
    <property type="evidence" value="ECO:0007669"/>
    <property type="project" value="TreeGrafter"/>
</dbReference>
<dbReference type="Pfam" id="PF05183">
    <property type="entry name" value="RdRP"/>
    <property type="match status" value="1"/>
</dbReference>
<dbReference type="InterPro" id="IPR057596">
    <property type="entry name" value="RDRP_core"/>
</dbReference>
<feature type="region of interest" description="Disordered" evidence="2">
    <location>
        <begin position="1"/>
        <end position="26"/>
    </location>
</feature>
<dbReference type="GO" id="GO:0003723">
    <property type="term" value="F:RNA binding"/>
    <property type="evidence" value="ECO:0007669"/>
    <property type="project" value="UniProtKB-KW"/>
</dbReference>
<gene>
    <name evidence="4" type="ORF">ACRE_056750</name>
</gene>
<comment type="catalytic activity">
    <reaction evidence="1">
        <text>RNA(n) + a ribonucleoside 5'-triphosphate = RNA(n+1) + diphosphate</text>
        <dbReference type="Rhea" id="RHEA:21248"/>
        <dbReference type="Rhea" id="RHEA-COMP:14527"/>
        <dbReference type="Rhea" id="RHEA-COMP:17342"/>
        <dbReference type="ChEBI" id="CHEBI:33019"/>
        <dbReference type="ChEBI" id="CHEBI:61557"/>
        <dbReference type="ChEBI" id="CHEBI:140395"/>
        <dbReference type="EC" id="2.7.7.48"/>
    </reaction>
</comment>
<dbReference type="GO" id="GO:0003968">
    <property type="term" value="F:RNA-directed RNA polymerase activity"/>
    <property type="evidence" value="ECO:0007669"/>
    <property type="project" value="UniProtKB-KW"/>
</dbReference>
<comment type="caution">
    <text evidence="4">The sequence shown here is derived from an EMBL/GenBank/DDBJ whole genome shotgun (WGS) entry which is preliminary data.</text>
</comment>
<keyword evidence="1" id="KW-0694">RNA-binding</keyword>
<keyword evidence="1" id="KW-0548">Nucleotidyltransferase</keyword>
<evidence type="ECO:0000256" key="1">
    <source>
        <dbReference type="RuleBase" id="RU363098"/>
    </source>
</evidence>
<dbReference type="EC" id="2.7.7.48" evidence="1"/>
<feature type="domain" description="RDRP core" evidence="3">
    <location>
        <begin position="453"/>
        <end position="1021"/>
    </location>
</feature>
<accession>A0A086T2H2</accession>
<dbReference type="InterPro" id="IPR007855">
    <property type="entry name" value="RDRP"/>
</dbReference>
<dbReference type="PANTHER" id="PTHR23079">
    <property type="entry name" value="RNA-DEPENDENT RNA POLYMERASE"/>
    <property type="match status" value="1"/>
</dbReference>
<evidence type="ECO:0000313" key="5">
    <source>
        <dbReference type="Proteomes" id="UP000029964"/>
    </source>
</evidence>
<keyword evidence="5" id="KW-1185">Reference proteome</keyword>
<comment type="similarity">
    <text evidence="1">Belongs to the RdRP family.</text>
</comment>
<dbReference type="GO" id="GO:0030422">
    <property type="term" value="P:siRNA processing"/>
    <property type="evidence" value="ECO:0007669"/>
    <property type="project" value="TreeGrafter"/>
</dbReference>
<feature type="compositionally biased region" description="Basic and acidic residues" evidence="2">
    <location>
        <begin position="1215"/>
        <end position="1252"/>
    </location>
</feature>